<accession>A0ABD2NVJ9</accession>
<reference evidence="1 2" key="1">
    <citation type="journal article" date="2021" name="BMC Biol.">
        <title>Horizontally acquired antibacterial genes associated with adaptive radiation of ladybird beetles.</title>
        <authorList>
            <person name="Li H.S."/>
            <person name="Tang X.F."/>
            <person name="Huang Y.H."/>
            <person name="Xu Z.Y."/>
            <person name="Chen M.L."/>
            <person name="Du X.Y."/>
            <person name="Qiu B.Y."/>
            <person name="Chen P.T."/>
            <person name="Zhang W."/>
            <person name="Slipinski A."/>
            <person name="Escalona H.E."/>
            <person name="Waterhouse R.M."/>
            <person name="Zwick A."/>
            <person name="Pang H."/>
        </authorList>
    </citation>
    <scope>NUCLEOTIDE SEQUENCE [LARGE SCALE GENOMIC DNA]</scope>
    <source>
        <strain evidence="1">SYSU2018</strain>
    </source>
</reference>
<proteinExistence type="predicted"/>
<evidence type="ECO:0000313" key="1">
    <source>
        <dbReference type="EMBL" id="KAL3282694.1"/>
    </source>
</evidence>
<comment type="caution">
    <text evidence="1">The sequence shown here is derived from an EMBL/GenBank/DDBJ whole genome shotgun (WGS) entry which is preliminary data.</text>
</comment>
<name>A0ABD2NVJ9_9CUCU</name>
<organism evidence="1 2">
    <name type="scientific">Cryptolaemus montrouzieri</name>
    <dbReference type="NCBI Taxonomy" id="559131"/>
    <lineage>
        <taxon>Eukaryota</taxon>
        <taxon>Metazoa</taxon>
        <taxon>Ecdysozoa</taxon>
        <taxon>Arthropoda</taxon>
        <taxon>Hexapoda</taxon>
        <taxon>Insecta</taxon>
        <taxon>Pterygota</taxon>
        <taxon>Neoptera</taxon>
        <taxon>Endopterygota</taxon>
        <taxon>Coleoptera</taxon>
        <taxon>Polyphaga</taxon>
        <taxon>Cucujiformia</taxon>
        <taxon>Coccinelloidea</taxon>
        <taxon>Coccinellidae</taxon>
        <taxon>Scymninae</taxon>
        <taxon>Scymnini</taxon>
        <taxon>Cryptolaemus</taxon>
    </lineage>
</organism>
<gene>
    <name evidence="1" type="ORF">HHI36_005868</name>
</gene>
<protein>
    <submittedName>
        <fullName evidence="1">Uncharacterized protein</fullName>
    </submittedName>
</protein>
<dbReference type="EMBL" id="JABFTP020000144">
    <property type="protein sequence ID" value="KAL3282694.1"/>
    <property type="molecule type" value="Genomic_DNA"/>
</dbReference>
<dbReference type="Proteomes" id="UP001516400">
    <property type="component" value="Unassembled WGS sequence"/>
</dbReference>
<dbReference type="AlphaFoldDB" id="A0ABD2NVJ9"/>
<keyword evidence="2" id="KW-1185">Reference proteome</keyword>
<sequence>MAFLIIRTSMNIYGHRQQENSRSLRRVDDVRVYRGAEFGSDHRFIKAKIYFAQYTHMTLPTQEITNEERQCKPKRYKLDPLQDPSVDFLHKLSLSQKITQIDDSTPTKLYDGQVKSIHQAAEESLGELDNGRNKKSLYCWNNSIKESIEEKKRAYDKWSTR</sequence>
<evidence type="ECO:0000313" key="2">
    <source>
        <dbReference type="Proteomes" id="UP001516400"/>
    </source>
</evidence>